<keyword evidence="5" id="KW-0934">Plastid</keyword>
<dbReference type="PANTHER" id="PTHR31843:SF11">
    <property type="entry name" value="ALLENE OXIDE CYCLASE 4, CHLOROPLASTIC"/>
    <property type="match status" value="1"/>
</dbReference>
<dbReference type="Proteomes" id="UP001153076">
    <property type="component" value="Unassembled WGS sequence"/>
</dbReference>
<comment type="similarity">
    <text evidence="2">Belongs to the allene oxide cyclase family.</text>
</comment>
<dbReference type="EMBL" id="JAKOGI010000078">
    <property type="protein sequence ID" value="KAJ8445370.1"/>
    <property type="molecule type" value="Genomic_DNA"/>
</dbReference>
<dbReference type="InterPro" id="IPR009410">
    <property type="entry name" value="Allene_ox_cyc"/>
</dbReference>
<protein>
    <recommendedName>
        <fullName evidence="3">allene-oxide cyclase</fullName>
        <ecNumber evidence="3">5.3.99.6</ecNumber>
    </recommendedName>
</protein>
<keyword evidence="4" id="KW-0150">Chloroplast</keyword>
<evidence type="ECO:0000256" key="5">
    <source>
        <dbReference type="ARBA" id="ARBA00022640"/>
    </source>
</evidence>
<comment type="catalytic activity">
    <reaction evidence="8">
        <text>(9Z,13S,15Z)-12,13-epoxyoctadeca-9,11,15-trienoate = (9S,13S,15Z)-12-oxophyto-10,15-dienoate</text>
        <dbReference type="Rhea" id="RHEA:22592"/>
        <dbReference type="ChEBI" id="CHEBI:36438"/>
        <dbReference type="ChEBI" id="CHEBI:57411"/>
        <dbReference type="EC" id="5.3.99.6"/>
    </reaction>
</comment>
<sequence length="485" mass="53036">MAASSSTSLKAISSLNLQHSKFPTSSSSSSISQNLLIPNVAQNPFASSSKTLKTSRSAHQIMPTKKQFTTTAFFFNNRNSQPQSEPPAVASSTDAPTAVDSRISKVQELHIYEINERDRGSPVYLSMSQKEVHSLGDLVPFSNKIYSGDLQKRLGITAGLCILIQHVPEKKGDRYEAVYSFHIGDYGSLTVQGPYLTYEDTWLAVTGGTGVFEGAYGQVKLQQLIFPFKIFYTFYLKGIKDLPQELIFNPVPPSPAVEPSPAAKACSLNALSSLNLQHPKLPTFSPSSISQNPLMPNVAQNPFLSSQKTLAASTSAHQILPTKKQFTTTAFFFGNRNSQPPHAVNAPTAADSRPCDLVPFTNKVYSGDIQKRLGITAGICILIQHIPEKQGDRYEAMYSFYVGDYRSLTVQGAYLTYEDAWLAVTGGTGVFGGPYGQVRLHQSVYQLKIFYIFYLKAIQDLPPELAMKPFPPSPAAEPSPAAKVL</sequence>
<evidence type="ECO:0000313" key="10">
    <source>
        <dbReference type="EMBL" id="KAJ8445370.1"/>
    </source>
</evidence>
<dbReference type="Pfam" id="PF06351">
    <property type="entry name" value="Allene_ox_cyc"/>
    <property type="match status" value="2"/>
</dbReference>
<dbReference type="GO" id="GO:0009507">
    <property type="term" value="C:chloroplast"/>
    <property type="evidence" value="ECO:0007669"/>
    <property type="project" value="UniProtKB-SubCell"/>
</dbReference>
<reference evidence="10" key="1">
    <citation type="submission" date="2022-04" db="EMBL/GenBank/DDBJ databases">
        <title>Carnegiea gigantea Genome sequencing and assembly v2.</title>
        <authorList>
            <person name="Copetti D."/>
            <person name="Sanderson M.J."/>
            <person name="Burquez A."/>
            <person name="Wojciechowski M.F."/>
        </authorList>
    </citation>
    <scope>NUCLEOTIDE SEQUENCE</scope>
    <source>
        <strain evidence="10">SGP5-SGP5p</strain>
        <tissue evidence="10">Aerial part</tissue>
    </source>
</reference>
<evidence type="ECO:0000256" key="7">
    <source>
        <dbReference type="ARBA" id="ARBA00023235"/>
    </source>
</evidence>
<comment type="subcellular location">
    <subcellularLocation>
        <location evidence="1">Plastid</location>
        <location evidence="1">Chloroplast</location>
    </subcellularLocation>
</comment>
<dbReference type="InterPro" id="IPR044859">
    <property type="entry name" value="Allene_oxi_cyc_Dirigent"/>
</dbReference>
<dbReference type="EC" id="5.3.99.6" evidence="3"/>
<feature type="region of interest" description="Disordered" evidence="9">
    <location>
        <begin position="77"/>
        <end position="97"/>
    </location>
</feature>
<dbReference type="GO" id="GO:0009695">
    <property type="term" value="P:jasmonic acid biosynthetic process"/>
    <property type="evidence" value="ECO:0007669"/>
    <property type="project" value="InterPro"/>
</dbReference>
<keyword evidence="11" id="KW-1185">Reference proteome</keyword>
<evidence type="ECO:0000256" key="4">
    <source>
        <dbReference type="ARBA" id="ARBA00022528"/>
    </source>
</evidence>
<keyword evidence="6" id="KW-0809">Transit peptide</keyword>
<evidence type="ECO:0000256" key="3">
    <source>
        <dbReference type="ARBA" id="ARBA00012209"/>
    </source>
</evidence>
<dbReference type="GO" id="GO:0046423">
    <property type="term" value="F:allene-oxide cyclase activity"/>
    <property type="evidence" value="ECO:0007669"/>
    <property type="project" value="UniProtKB-EC"/>
</dbReference>
<evidence type="ECO:0000256" key="8">
    <source>
        <dbReference type="ARBA" id="ARBA00049891"/>
    </source>
</evidence>
<dbReference type="InterPro" id="IPR034871">
    <property type="entry name" value="Allene_oxi_cyc_sf"/>
</dbReference>
<organism evidence="10 11">
    <name type="scientific">Carnegiea gigantea</name>
    <dbReference type="NCBI Taxonomy" id="171969"/>
    <lineage>
        <taxon>Eukaryota</taxon>
        <taxon>Viridiplantae</taxon>
        <taxon>Streptophyta</taxon>
        <taxon>Embryophyta</taxon>
        <taxon>Tracheophyta</taxon>
        <taxon>Spermatophyta</taxon>
        <taxon>Magnoliopsida</taxon>
        <taxon>eudicotyledons</taxon>
        <taxon>Gunneridae</taxon>
        <taxon>Pentapetalae</taxon>
        <taxon>Caryophyllales</taxon>
        <taxon>Cactineae</taxon>
        <taxon>Cactaceae</taxon>
        <taxon>Cactoideae</taxon>
        <taxon>Echinocereeae</taxon>
        <taxon>Carnegiea</taxon>
    </lineage>
</organism>
<name>A0A9Q1KKP2_9CARY</name>
<gene>
    <name evidence="10" type="ORF">Cgig2_010728</name>
</gene>
<evidence type="ECO:0000256" key="9">
    <source>
        <dbReference type="SAM" id="MobiDB-lite"/>
    </source>
</evidence>
<accession>A0A9Q1KKP2</accession>
<evidence type="ECO:0000256" key="6">
    <source>
        <dbReference type="ARBA" id="ARBA00022946"/>
    </source>
</evidence>
<dbReference type="PANTHER" id="PTHR31843">
    <property type="entry name" value="ALLENE OXIDE CYCLASE 4, CHLOROPLASTIC"/>
    <property type="match status" value="1"/>
</dbReference>
<comment type="caution">
    <text evidence="10">The sequence shown here is derived from an EMBL/GenBank/DDBJ whole genome shotgun (WGS) entry which is preliminary data.</text>
</comment>
<evidence type="ECO:0000313" key="11">
    <source>
        <dbReference type="Proteomes" id="UP001153076"/>
    </source>
</evidence>
<dbReference type="AlphaFoldDB" id="A0A9Q1KKP2"/>
<keyword evidence="7" id="KW-0413">Isomerase</keyword>
<proteinExistence type="inferred from homology"/>
<dbReference type="OrthoDB" id="1894474at2759"/>
<dbReference type="SUPFAM" id="SSF141493">
    <property type="entry name" value="Allene oxide cyclase-like"/>
    <property type="match status" value="2"/>
</dbReference>
<dbReference type="Gene3D" id="2.40.480.10">
    <property type="entry name" value="Allene oxide cyclase-like"/>
    <property type="match status" value="2"/>
</dbReference>
<evidence type="ECO:0000256" key="1">
    <source>
        <dbReference type="ARBA" id="ARBA00004229"/>
    </source>
</evidence>
<evidence type="ECO:0000256" key="2">
    <source>
        <dbReference type="ARBA" id="ARBA00007982"/>
    </source>
</evidence>